<sequence length="325" mass="34816">MAERQSPAKTRDALRAAQLYYQQNLTMEAIAEGLSVSRSSVSRLLTHARATGLVEIRIHSPQEARSRIEQRFSERFGITAHVVPGSERQSENERLERTAQAAAQLIAAAVAPRTTIGVAWGSTTSAVARSLPRKPTAETRVVQMNGAANGRTTGVSYATGLLGGFAGAFSAEVYEFPVPAIFDDPTTRTALWRERAVSRVIDLQAAVNLFVFGLGSRIGDPRSHIYSGGYLGNDDLRSLVDQSVVGDCATVFYRADGGTDGIAMNERSSGPRFDVVRRIPQRLCVVSGAAKRDSLRGALAAGIITDLVVDERLARQVLAADSAGS</sequence>
<evidence type="ECO:0000259" key="5">
    <source>
        <dbReference type="Pfam" id="PF04198"/>
    </source>
</evidence>
<dbReference type="Gene3D" id="3.40.50.1360">
    <property type="match status" value="1"/>
</dbReference>
<proteinExistence type="inferred from homology"/>
<evidence type="ECO:0000313" key="7">
    <source>
        <dbReference type="Proteomes" id="UP000285768"/>
    </source>
</evidence>
<keyword evidence="3" id="KW-0238">DNA-binding</keyword>
<dbReference type="PANTHER" id="PTHR34294">
    <property type="entry name" value="TRANSCRIPTIONAL REGULATOR-RELATED"/>
    <property type="match status" value="1"/>
</dbReference>
<keyword evidence="2" id="KW-0805">Transcription regulation</keyword>
<name>A0ABX5QEW5_9MICO</name>
<comment type="similarity">
    <text evidence="1">Belongs to the SorC transcriptional regulatory family.</text>
</comment>
<dbReference type="EMBL" id="CP035037">
    <property type="protein sequence ID" value="QAB17614.1"/>
    <property type="molecule type" value="Genomic_DNA"/>
</dbReference>
<organism evidence="6 7">
    <name type="scientific">Leucobacter muris</name>
    <dbReference type="NCBI Taxonomy" id="1935379"/>
    <lineage>
        <taxon>Bacteria</taxon>
        <taxon>Bacillati</taxon>
        <taxon>Actinomycetota</taxon>
        <taxon>Actinomycetes</taxon>
        <taxon>Micrococcales</taxon>
        <taxon>Microbacteriaceae</taxon>
        <taxon>Leucobacter</taxon>
    </lineage>
</organism>
<evidence type="ECO:0000256" key="1">
    <source>
        <dbReference type="ARBA" id="ARBA00010466"/>
    </source>
</evidence>
<keyword evidence="4" id="KW-0804">Transcription</keyword>
<dbReference type="InterPro" id="IPR037171">
    <property type="entry name" value="NagB/RpiA_transferase-like"/>
</dbReference>
<evidence type="ECO:0000313" key="6">
    <source>
        <dbReference type="EMBL" id="QAB17614.1"/>
    </source>
</evidence>
<reference evidence="6 7" key="1">
    <citation type="submission" date="2019-01" db="EMBL/GenBank/DDBJ databases">
        <title>Leucobacter muris sp. nov. isolated from the nose of a laboratory mouse.</title>
        <authorList>
            <person name="Benga L."/>
            <person name="Sproeer C."/>
            <person name="Schumann P."/>
            <person name="Verbarg S."/>
            <person name="Bunk B."/>
            <person name="Engelhardt E."/>
            <person name="Benten P.M."/>
            <person name="Sager M."/>
        </authorList>
    </citation>
    <scope>NUCLEOTIDE SEQUENCE [LARGE SCALE GENOMIC DNA]</scope>
    <source>
        <strain evidence="6 7">DSM 101948</strain>
    </source>
</reference>
<dbReference type="InterPro" id="IPR036388">
    <property type="entry name" value="WH-like_DNA-bd_sf"/>
</dbReference>
<evidence type="ECO:0000256" key="3">
    <source>
        <dbReference type="ARBA" id="ARBA00023125"/>
    </source>
</evidence>
<evidence type="ECO:0000256" key="2">
    <source>
        <dbReference type="ARBA" id="ARBA00023015"/>
    </source>
</evidence>
<feature type="domain" description="Sugar-binding" evidence="5">
    <location>
        <begin position="62"/>
        <end position="319"/>
    </location>
</feature>
<dbReference type="PANTHER" id="PTHR34294:SF1">
    <property type="entry name" value="TRANSCRIPTIONAL REGULATOR LSRR"/>
    <property type="match status" value="1"/>
</dbReference>
<dbReference type="RefSeq" id="WP_128386708.1">
    <property type="nucleotide sequence ID" value="NZ_CP035037.1"/>
</dbReference>
<gene>
    <name evidence="6" type="ORF">Leucomu_06485</name>
</gene>
<dbReference type="Proteomes" id="UP000285768">
    <property type="component" value="Chromosome"/>
</dbReference>
<dbReference type="Pfam" id="PF04198">
    <property type="entry name" value="Sugar-bind"/>
    <property type="match status" value="1"/>
</dbReference>
<dbReference type="InterPro" id="IPR007324">
    <property type="entry name" value="Sugar-bd_dom_put"/>
</dbReference>
<evidence type="ECO:0000256" key="4">
    <source>
        <dbReference type="ARBA" id="ARBA00023163"/>
    </source>
</evidence>
<dbReference type="SUPFAM" id="SSF100950">
    <property type="entry name" value="NagB/RpiA/CoA transferase-like"/>
    <property type="match status" value="1"/>
</dbReference>
<keyword evidence="7" id="KW-1185">Reference proteome</keyword>
<dbReference type="Gene3D" id="1.10.10.10">
    <property type="entry name" value="Winged helix-like DNA-binding domain superfamily/Winged helix DNA-binding domain"/>
    <property type="match status" value="1"/>
</dbReference>
<dbReference type="InterPro" id="IPR051054">
    <property type="entry name" value="SorC_transcr_regulators"/>
</dbReference>
<accession>A0ABX5QEW5</accession>
<protein>
    <submittedName>
        <fullName evidence="6">Sugar-binding transcriptional regulator</fullName>
    </submittedName>
</protein>